<accession>A0AC35TM13</accession>
<proteinExistence type="predicted"/>
<name>A0AC35TM13_9BILA</name>
<protein>
    <submittedName>
        <fullName evidence="2">ADF-H domain-containing protein</fullName>
    </submittedName>
</protein>
<dbReference type="WBParaSite" id="RSKR_0000221900.1">
    <property type="protein sequence ID" value="RSKR_0000221900.1"/>
    <property type="gene ID" value="RSKR_0000221900"/>
</dbReference>
<dbReference type="Proteomes" id="UP000095286">
    <property type="component" value="Unplaced"/>
</dbReference>
<sequence length="95" mass="10814">MVDHMFGCSKSVELDKVMDEQEKAVKKVFDSNQEVIILYKSYGTQELAGNAESILNDYLRDENTNSGSGNPCHEIVYQMFPDRKTRLLSSSLKTF</sequence>
<evidence type="ECO:0000313" key="1">
    <source>
        <dbReference type="Proteomes" id="UP000095286"/>
    </source>
</evidence>
<reference evidence="2" key="1">
    <citation type="submission" date="2016-11" db="UniProtKB">
        <authorList>
            <consortium name="WormBaseParasite"/>
        </authorList>
    </citation>
    <scope>IDENTIFICATION</scope>
    <source>
        <strain evidence="2">KR3021</strain>
    </source>
</reference>
<organism evidence="1 2">
    <name type="scientific">Rhabditophanes sp. KR3021</name>
    <dbReference type="NCBI Taxonomy" id="114890"/>
    <lineage>
        <taxon>Eukaryota</taxon>
        <taxon>Metazoa</taxon>
        <taxon>Ecdysozoa</taxon>
        <taxon>Nematoda</taxon>
        <taxon>Chromadorea</taxon>
        <taxon>Rhabditida</taxon>
        <taxon>Tylenchina</taxon>
        <taxon>Panagrolaimomorpha</taxon>
        <taxon>Strongyloidoidea</taxon>
        <taxon>Alloionematidae</taxon>
        <taxon>Rhabditophanes</taxon>
    </lineage>
</organism>
<evidence type="ECO:0000313" key="2">
    <source>
        <dbReference type="WBParaSite" id="RSKR_0000221900.1"/>
    </source>
</evidence>